<feature type="transmembrane region" description="Helical" evidence="1">
    <location>
        <begin position="51"/>
        <end position="69"/>
    </location>
</feature>
<dbReference type="Proteomes" id="UP000439550">
    <property type="component" value="Unassembled WGS sequence"/>
</dbReference>
<organism evidence="2 3">
    <name type="scientific">Lactococcus hircilactis</name>
    <dbReference type="NCBI Taxonomy" id="1494462"/>
    <lineage>
        <taxon>Bacteria</taxon>
        <taxon>Bacillati</taxon>
        <taxon>Bacillota</taxon>
        <taxon>Bacilli</taxon>
        <taxon>Lactobacillales</taxon>
        <taxon>Streptococcaceae</taxon>
        <taxon>Lactococcus</taxon>
    </lineage>
</organism>
<dbReference type="Pfam" id="PF09515">
    <property type="entry name" value="Thia_YuaJ"/>
    <property type="match status" value="1"/>
</dbReference>
<feature type="transmembrane region" description="Helical" evidence="1">
    <location>
        <begin position="12"/>
        <end position="30"/>
    </location>
</feature>
<evidence type="ECO:0000313" key="2">
    <source>
        <dbReference type="EMBL" id="MQW38705.1"/>
    </source>
</evidence>
<accession>A0A7X1Z6R5</accession>
<dbReference type="OrthoDB" id="9795813at2"/>
<dbReference type="GO" id="GO:0005886">
    <property type="term" value="C:plasma membrane"/>
    <property type="evidence" value="ECO:0007669"/>
    <property type="project" value="InterPro"/>
</dbReference>
<comment type="caution">
    <text evidence="2">The sequence shown here is derived from an EMBL/GenBank/DDBJ whole genome shotgun (WGS) entry which is preliminary data.</text>
</comment>
<dbReference type="RefSeq" id="WP_153495090.1">
    <property type="nucleotide sequence ID" value="NZ_CBCRWP010000002.1"/>
</dbReference>
<protein>
    <submittedName>
        <fullName evidence="2">Energy-coupled thiamine transporter ThiT</fullName>
    </submittedName>
</protein>
<evidence type="ECO:0000256" key="1">
    <source>
        <dbReference type="SAM" id="Phobius"/>
    </source>
</evidence>
<dbReference type="InterPro" id="IPR012651">
    <property type="entry name" value="Thia_Transptr_ThiT"/>
</dbReference>
<evidence type="ECO:0000313" key="3">
    <source>
        <dbReference type="Proteomes" id="UP000439550"/>
    </source>
</evidence>
<gene>
    <name evidence="2" type="primary">thiT</name>
    <name evidence="2" type="ORF">GHI93_01905</name>
</gene>
<dbReference type="AlphaFoldDB" id="A0A7X1Z6R5"/>
<keyword evidence="1" id="KW-0472">Membrane</keyword>
<feature type="transmembrane region" description="Helical" evidence="1">
    <location>
        <begin position="142"/>
        <end position="167"/>
    </location>
</feature>
<dbReference type="EMBL" id="WITJ01000002">
    <property type="protein sequence ID" value="MQW38705.1"/>
    <property type="molecule type" value="Genomic_DNA"/>
</dbReference>
<feature type="transmembrane region" description="Helical" evidence="1">
    <location>
        <begin position="107"/>
        <end position="130"/>
    </location>
</feature>
<keyword evidence="1" id="KW-0812">Transmembrane</keyword>
<keyword evidence="3" id="KW-1185">Reference proteome</keyword>
<proteinExistence type="predicted"/>
<dbReference type="Gene3D" id="1.10.1760.20">
    <property type="match status" value="1"/>
</dbReference>
<dbReference type="NCBIfam" id="TIGR02357">
    <property type="entry name" value="ECF_ThiT_YuaJ"/>
    <property type="match status" value="1"/>
</dbReference>
<reference evidence="2 3" key="1">
    <citation type="submission" date="2019-10" db="EMBL/GenBank/DDBJ databases">
        <authorList>
            <person name="Dong K."/>
        </authorList>
    </citation>
    <scope>NUCLEOTIDE SEQUENCE [LARGE SCALE GENOMIC DNA]</scope>
    <source>
        <strain evidence="2 3">DSM 28960</strain>
    </source>
</reference>
<feature type="transmembrane region" description="Helical" evidence="1">
    <location>
        <begin position="75"/>
        <end position="95"/>
    </location>
</feature>
<name>A0A7X1Z6R5_9LACT</name>
<dbReference type="GO" id="GO:0015234">
    <property type="term" value="F:thiamine transmembrane transporter activity"/>
    <property type="evidence" value="ECO:0007669"/>
    <property type="project" value="InterPro"/>
</dbReference>
<keyword evidence="1" id="KW-1133">Transmembrane helix</keyword>
<sequence>MSNSKVLSLAETAIFVALALILSLFSINYAQTFYMELTVIPLLLLAIRRGLAWGLVAGLLYGLLAIVLGEVTPLSFAQGFLEYIIAPISLGLAGIFHTKNGSTFKTVIYATLLGVFVKYFFHFIAGIIFWGQYAWKGWSAWLYSLVTQGLSGILTALAALIILGLIYKASPKLFVVNR</sequence>